<evidence type="ECO:0000256" key="11">
    <source>
        <dbReference type="SAM" id="MobiDB-lite"/>
    </source>
</evidence>
<evidence type="ECO:0000256" key="4">
    <source>
        <dbReference type="ARBA" id="ARBA00022771"/>
    </source>
</evidence>
<dbReference type="PROSITE" id="PS00028">
    <property type="entry name" value="ZINC_FINGER_C2H2_1"/>
    <property type="match status" value="3"/>
</dbReference>
<comment type="subcellular location">
    <subcellularLocation>
        <location evidence="1">Nucleus</location>
    </subcellularLocation>
</comment>
<dbReference type="GO" id="GO:0008270">
    <property type="term" value="F:zinc ion binding"/>
    <property type="evidence" value="ECO:0007669"/>
    <property type="project" value="UniProtKB-KW"/>
</dbReference>
<keyword evidence="4 10" id="KW-0863">Zinc-finger</keyword>
<keyword evidence="7" id="KW-0238">DNA-binding</keyword>
<evidence type="ECO:0000313" key="13">
    <source>
        <dbReference type="EMBL" id="KAJ8025825.1"/>
    </source>
</evidence>
<dbReference type="GO" id="GO:0005654">
    <property type="term" value="C:nucleoplasm"/>
    <property type="evidence" value="ECO:0007669"/>
    <property type="project" value="TreeGrafter"/>
</dbReference>
<feature type="compositionally biased region" description="Acidic residues" evidence="11">
    <location>
        <begin position="319"/>
        <end position="346"/>
    </location>
</feature>
<keyword evidence="3" id="KW-0677">Repeat</keyword>
<evidence type="ECO:0000256" key="5">
    <source>
        <dbReference type="ARBA" id="ARBA00022833"/>
    </source>
</evidence>
<dbReference type="SMART" id="SM00355">
    <property type="entry name" value="ZnF_C2H2"/>
    <property type="match status" value="6"/>
</dbReference>
<dbReference type="Proteomes" id="UP001152320">
    <property type="component" value="Chromosome 17"/>
</dbReference>
<keyword evidence="14" id="KW-1185">Reference proteome</keyword>
<evidence type="ECO:0000256" key="3">
    <source>
        <dbReference type="ARBA" id="ARBA00022737"/>
    </source>
</evidence>
<dbReference type="PANTHER" id="PTHR24399:SF54">
    <property type="entry name" value="GASTRULA ZINC FINGER PROTEIN XLCGF26.1-LIKE-RELATED"/>
    <property type="match status" value="1"/>
</dbReference>
<evidence type="ECO:0000256" key="8">
    <source>
        <dbReference type="ARBA" id="ARBA00023163"/>
    </source>
</evidence>
<proteinExistence type="predicted"/>
<dbReference type="GO" id="GO:0001817">
    <property type="term" value="P:regulation of cytokine production"/>
    <property type="evidence" value="ECO:0007669"/>
    <property type="project" value="TreeGrafter"/>
</dbReference>
<feature type="region of interest" description="Disordered" evidence="11">
    <location>
        <begin position="254"/>
        <end position="306"/>
    </location>
</feature>
<protein>
    <submittedName>
        <fullName evidence="13">Zinc finger protein Gfi-1</fullName>
    </submittedName>
</protein>
<gene>
    <name evidence="13" type="ORF">HOLleu_33486</name>
</gene>
<evidence type="ECO:0000313" key="14">
    <source>
        <dbReference type="Proteomes" id="UP001152320"/>
    </source>
</evidence>
<feature type="region of interest" description="Disordered" evidence="11">
    <location>
        <begin position="138"/>
        <end position="157"/>
    </location>
</feature>
<accession>A0A9Q0YNQ4</accession>
<keyword evidence="8" id="KW-0804">Transcription</keyword>
<organism evidence="13 14">
    <name type="scientific">Holothuria leucospilota</name>
    <name type="common">Black long sea cucumber</name>
    <name type="synonym">Mertensiothuria leucospilota</name>
    <dbReference type="NCBI Taxonomy" id="206669"/>
    <lineage>
        <taxon>Eukaryota</taxon>
        <taxon>Metazoa</taxon>
        <taxon>Echinodermata</taxon>
        <taxon>Eleutherozoa</taxon>
        <taxon>Echinozoa</taxon>
        <taxon>Holothuroidea</taxon>
        <taxon>Aspidochirotacea</taxon>
        <taxon>Aspidochirotida</taxon>
        <taxon>Holothuriidae</taxon>
        <taxon>Holothuria</taxon>
    </lineage>
</organism>
<evidence type="ECO:0000256" key="1">
    <source>
        <dbReference type="ARBA" id="ARBA00004123"/>
    </source>
</evidence>
<dbReference type="PANTHER" id="PTHR24399">
    <property type="entry name" value="ZINC FINGER AND BTB DOMAIN-CONTAINING"/>
    <property type="match status" value="1"/>
</dbReference>
<evidence type="ECO:0000256" key="10">
    <source>
        <dbReference type="PROSITE-ProRule" id="PRU00042"/>
    </source>
</evidence>
<dbReference type="InterPro" id="IPR036236">
    <property type="entry name" value="Znf_C2H2_sf"/>
</dbReference>
<dbReference type="FunFam" id="3.30.160.60:FF:000325">
    <property type="entry name" value="ZFP90 zinc finger protein"/>
    <property type="match status" value="1"/>
</dbReference>
<dbReference type="GO" id="GO:0002682">
    <property type="term" value="P:regulation of immune system process"/>
    <property type="evidence" value="ECO:0007669"/>
    <property type="project" value="TreeGrafter"/>
</dbReference>
<keyword evidence="2" id="KW-0479">Metal-binding</keyword>
<comment type="caution">
    <text evidence="13">The sequence shown here is derived from an EMBL/GenBank/DDBJ whole genome shotgun (WGS) entry which is preliminary data.</text>
</comment>
<feature type="domain" description="C2H2-type" evidence="12">
    <location>
        <begin position="642"/>
        <end position="669"/>
    </location>
</feature>
<sequence>MADHSSQSIKLTKCLRSCTDSDELGHLTGKSKTSCRLVALSHSFKAWKTLKEKCRLSNPELAAHLLDVHGRFCKQPGCVSLTESSPDQSHALTEKKDLQYHEEGRKEDFKASDAPGSVCGKESVVNLSKAVQNQNLESNATSVSVSTSLSPHKDTTETFEIGRERGKARCGLVALSYSFKAWEAVRKKFNWNNGELAAHLLEVHGQFCQQPRCVSSESCSDQSQVLSKRLKQTAKKKSLHNGERIMLHISDQTIKKEKKERDGHSVQFGTAQREVELKESTFGASDETSIKVEDDSDHEGHGNDPDWIVEVGIEFICTDEDGDDGYDEDEEEDDEEEDDDEDGCPSEEDKSMKDKKQKHGHQVTDGSFNRFVRGKCTKLSESLKGKMRRQNHVVTEVPFRRFDMEEVARAEGFSDTSMNKTRIRKLYWTELERVYRCRICSAEDSNVYSTCRHLLQEHPEVVGDLEEYLKGRPALDLEPDSTLYDKVMDVPPPNDSVAENSKESESCDGIGEEMGSVEISEEGSQSSDSVGRETKYNPLDSMESVEFLERWVKLQLSCQFCQKVISCVLFTQSGKRIIHRCRSGKIVPSLCEICGKSFIRFKQHWLSKHTKSEEKVCPHCNKRTHRLNAHIARCHPSTKNQYQCGICRKKFHLRRSLDKHAVIHQKEKPFKCTYCQRGFSQSSNMKYHMRQHTGEKPYQCNKCPESFAHNVSLKNHLKSKHGIDPWKMDPAGD</sequence>
<dbReference type="Pfam" id="PF00096">
    <property type="entry name" value="zf-C2H2"/>
    <property type="match status" value="2"/>
</dbReference>
<name>A0A9Q0YNQ4_HOLLE</name>
<dbReference type="EMBL" id="JAIZAY010000017">
    <property type="protein sequence ID" value="KAJ8025825.1"/>
    <property type="molecule type" value="Genomic_DNA"/>
</dbReference>
<evidence type="ECO:0000256" key="6">
    <source>
        <dbReference type="ARBA" id="ARBA00023015"/>
    </source>
</evidence>
<feature type="region of interest" description="Disordered" evidence="11">
    <location>
        <begin position="489"/>
        <end position="508"/>
    </location>
</feature>
<feature type="domain" description="C2H2-type" evidence="12">
    <location>
        <begin position="698"/>
        <end position="725"/>
    </location>
</feature>
<evidence type="ECO:0000256" key="9">
    <source>
        <dbReference type="ARBA" id="ARBA00023242"/>
    </source>
</evidence>
<dbReference type="GO" id="GO:0000978">
    <property type="term" value="F:RNA polymerase II cis-regulatory region sequence-specific DNA binding"/>
    <property type="evidence" value="ECO:0007669"/>
    <property type="project" value="TreeGrafter"/>
</dbReference>
<dbReference type="OrthoDB" id="3437960at2759"/>
<reference evidence="13" key="1">
    <citation type="submission" date="2021-10" db="EMBL/GenBank/DDBJ databases">
        <title>Tropical sea cucumber genome reveals ecological adaptation and Cuvierian tubules defense mechanism.</title>
        <authorList>
            <person name="Chen T."/>
        </authorList>
    </citation>
    <scope>NUCLEOTIDE SEQUENCE</scope>
    <source>
        <strain evidence="13">Nanhai2018</strain>
        <tissue evidence="13">Muscle</tissue>
    </source>
</reference>
<keyword evidence="9" id="KW-0539">Nucleus</keyword>
<dbReference type="AlphaFoldDB" id="A0A9Q0YNQ4"/>
<feature type="compositionally biased region" description="Basic and acidic residues" evidence="11">
    <location>
        <begin position="254"/>
        <end position="264"/>
    </location>
</feature>
<evidence type="ECO:0000256" key="2">
    <source>
        <dbReference type="ARBA" id="ARBA00022723"/>
    </source>
</evidence>
<evidence type="ECO:0000256" key="7">
    <source>
        <dbReference type="ARBA" id="ARBA00023125"/>
    </source>
</evidence>
<dbReference type="GO" id="GO:0001227">
    <property type="term" value="F:DNA-binding transcription repressor activity, RNA polymerase II-specific"/>
    <property type="evidence" value="ECO:0007669"/>
    <property type="project" value="TreeGrafter"/>
</dbReference>
<dbReference type="Gene3D" id="3.30.160.60">
    <property type="entry name" value="Classic Zinc Finger"/>
    <property type="match status" value="3"/>
</dbReference>
<feature type="compositionally biased region" description="Basic and acidic residues" evidence="11">
    <location>
        <begin position="288"/>
        <end position="304"/>
    </location>
</feature>
<feature type="domain" description="C2H2-type" evidence="12">
    <location>
        <begin position="670"/>
        <end position="697"/>
    </location>
</feature>
<dbReference type="InterPro" id="IPR013087">
    <property type="entry name" value="Znf_C2H2_type"/>
</dbReference>
<feature type="compositionally biased region" description="Polar residues" evidence="11">
    <location>
        <begin position="138"/>
        <end position="150"/>
    </location>
</feature>
<dbReference type="SUPFAM" id="SSF57667">
    <property type="entry name" value="beta-beta-alpha zinc fingers"/>
    <property type="match status" value="2"/>
</dbReference>
<feature type="region of interest" description="Disordered" evidence="11">
    <location>
        <begin position="319"/>
        <end position="364"/>
    </location>
</feature>
<keyword evidence="5" id="KW-0862">Zinc</keyword>
<keyword evidence="6" id="KW-0805">Transcription regulation</keyword>
<dbReference type="PROSITE" id="PS50157">
    <property type="entry name" value="ZINC_FINGER_C2H2_2"/>
    <property type="match status" value="3"/>
</dbReference>
<dbReference type="FunFam" id="3.30.160.60:FF:000218">
    <property type="entry name" value="Zinc finger protein 10"/>
    <property type="match status" value="1"/>
</dbReference>
<evidence type="ECO:0000259" key="12">
    <source>
        <dbReference type="PROSITE" id="PS50157"/>
    </source>
</evidence>